<feature type="transmembrane region" description="Helical" evidence="11">
    <location>
        <begin position="224"/>
        <end position="247"/>
    </location>
</feature>
<dbReference type="Gene3D" id="1.10.3720.10">
    <property type="entry name" value="MetI-like"/>
    <property type="match status" value="1"/>
</dbReference>
<keyword evidence="4 11" id="KW-0813">Transport</keyword>
<dbReference type="EMBL" id="CP048635">
    <property type="protein sequence ID" value="QIB40125.1"/>
    <property type="molecule type" value="Genomic_DNA"/>
</dbReference>
<accession>A0A7L5BMY4</accession>
<dbReference type="KEGG" id="roy:G3A56_19590"/>
<feature type="transmembrane region" description="Helical" evidence="11">
    <location>
        <begin position="268"/>
        <end position="290"/>
    </location>
</feature>
<evidence type="ECO:0000256" key="5">
    <source>
        <dbReference type="ARBA" id="ARBA00022475"/>
    </source>
</evidence>
<gene>
    <name evidence="13" type="ORF">G3A56_19590</name>
</gene>
<feature type="transmembrane region" description="Helical" evidence="11">
    <location>
        <begin position="193"/>
        <end position="218"/>
    </location>
</feature>
<evidence type="ECO:0000313" key="13">
    <source>
        <dbReference type="EMBL" id="QIB40125.1"/>
    </source>
</evidence>
<dbReference type="SUPFAM" id="SSF161098">
    <property type="entry name" value="MetI-like"/>
    <property type="match status" value="1"/>
</dbReference>
<feature type="transmembrane region" description="Helical" evidence="11">
    <location>
        <begin position="160"/>
        <end position="181"/>
    </location>
</feature>
<proteinExistence type="inferred from homology"/>
<dbReference type="Pfam" id="PF00528">
    <property type="entry name" value="BPD_transp_1"/>
    <property type="match status" value="1"/>
</dbReference>
<dbReference type="AlphaFoldDB" id="A0A7L5BMY4"/>
<dbReference type="GO" id="GO:0042956">
    <property type="term" value="P:maltodextrin transmembrane transport"/>
    <property type="evidence" value="ECO:0007669"/>
    <property type="project" value="TreeGrafter"/>
</dbReference>
<dbReference type="InterPro" id="IPR050901">
    <property type="entry name" value="BP-dep_ABC_trans_perm"/>
</dbReference>
<dbReference type="PANTHER" id="PTHR32243">
    <property type="entry name" value="MALTOSE TRANSPORT SYSTEM PERMEASE-RELATED"/>
    <property type="match status" value="1"/>
</dbReference>
<comment type="function">
    <text evidence="1">Part of the ABC transporter complex MalEFGK involved in maltose/maltodextrin import. Probably responsible for the translocation of the substrate across the membrane.</text>
</comment>
<feature type="transmembrane region" description="Helical" evidence="11">
    <location>
        <begin position="78"/>
        <end position="97"/>
    </location>
</feature>
<feature type="transmembrane region" description="Helical" evidence="11">
    <location>
        <begin position="325"/>
        <end position="347"/>
    </location>
</feature>
<evidence type="ECO:0000256" key="2">
    <source>
        <dbReference type="ARBA" id="ARBA00004651"/>
    </source>
</evidence>
<keyword evidence="7 11" id="KW-0812">Transmembrane</keyword>
<dbReference type="GO" id="GO:0015423">
    <property type="term" value="F:ABC-type maltose transporter activity"/>
    <property type="evidence" value="ECO:0007669"/>
    <property type="project" value="TreeGrafter"/>
</dbReference>
<keyword evidence="5" id="KW-1003">Cell membrane</keyword>
<keyword evidence="14" id="KW-1185">Reference proteome</keyword>
<keyword evidence="8 11" id="KW-1133">Transmembrane helix</keyword>
<keyword evidence="9 11" id="KW-0472">Membrane</keyword>
<dbReference type="PANTHER" id="PTHR32243:SF50">
    <property type="entry name" value="MALTOSE_MALTODEXTRIN TRANSPORT SYSTEM PERMEASE PROTEIN MALG"/>
    <property type="match status" value="1"/>
</dbReference>
<feature type="transmembrane region" description="Helical" evidence="11">
    <location>
        <begin position="34"/>
        <end position="58"/>
    </location>
</feature>
<sequence length="362" mass="40088">MTLAHSHAPARNRRALDLKPDWTRLERRSLAHRAGFIPVILVFLTVVSVPVLLPYLWLLVKSLTSSDDNLSRLVLWRSGAIAAFAYGGAIAVALFSARLRNPVLLWLAFGAVVAALVFVLVLPHLTIENYSFLWSRDIEKTGTTRMALMPSIWAAMRNSLLFAASQTLIVALVATPAAYALSRFTFAGRENVLRGLLLLHAFPALALTVAIFVQLHYMGLLNNLFGVVLVMSALELPFAIFVLKGFFDNVPWDIEMSAVTDGATRFQAFSMVVLPQVKSGLIAVATFTFLRGWEEYVFVQTLLIEKSQMTMSLYLFFVAQDSVGVNYGMIAAVGIIYLLPVLIIYIFTQKYITQMSFGGIKG</sequence>
<feature type="transmembrane region" description="Helical" evidence="11">
    <location>
        <begin position="104"/>
        <end position="125"/>
    </location>
</feature>
<evidence type="ECO:0000313" key="14">
    <source>
        <dbReference type="Proteomes" id="UP000464865"/>
    </source>
</evidence>
<evidence type="ECO:0000256" key="6">
    <source>
        <dbReference type="ARBA" id="ARBA00022597"/>
    </source>
</evidence>
<organism evidence="13 14">
    <name type="scientific">Rhizobium oryzihabitans</name>
    <dbReference type="NCBI Taxonomy" id="2267833"/>
    <lineage>
        <taxon>Bacteria</taxon>
        <taxon>Pseudomonadati</taxon>
        <taxon>Pseudomonadota</taxon>
        <taxon>Alphaproteobacteria</taxon>
        <taxon>Hyphomicrobiales</taxon>
        <taxon>Rhizobiaceae</taxon>
        <taxon>Rhizobium/Agrobacterium group</taxon>
        <taxon>Rhizobium</taxon>
    </lineage>
</organism>
<evidence type="ECO:0000256" key="4">
    <source>
        <dbReference type="ARBA" id="ARBA00022448"/>
    </source>
</evidence>
<evidence type="ECO:0000256" key="1">
    <source>
        <dbReference type="ARBA" id="ARBA00002264"/>
    </source>
</evidence>
<evidence type="ECO:0000256" key="3">
    <source>
        <dbReference type="ARBA" id="ARBA00009047"/>
    </source>
</evidence>
<comment type="subcellular location">
    <subcellularLocation>
        <location evidence="2 11">Cell membrane</location>
        <topology evidence="2 11">Multi-pass membrane protein</topology>
    </subcellularLocation>
</comment>
<dbReference type="Proteomes" id="UP000464865">
    <property type="component" value="Chromosome M15-12"/>
</dbReference>
<dbReference type="InterPro" id="IPR000515">
    <property type="entry name" value="MetI-like"/>
</dbReference>
<evidence type="ECO:0000256" key="8">
    <source>
        <dbReference type="ARBA" id="ARBA00022989"/>
    </source>
</evidence>
<evidence type="ECO:0000256" key="11">
    <source>
        <dbReference type="RuleBase" id="RU363032"/>
    </source>
</evidence>
<dbReference type="PROSITE" id="PS50928">
    <property type="entry name" value="ABC_TM1"/>
    <property type="match status" value="1"/>
</dbReference>
<evidence type="ECO:0000259" key="12">
    <source>
        <dbReference type="PROSITE" id="PS50928"/>
    </source>
</evidence>
<keyword evidence="6" id="KW-0762">Sugar transport</keyword>
<evidence type="ECO:0000256" key="10">
    <source>
        <dbReference type="ARBA" id="ARBA00041109"/>
    </source>
</evidence>
<reference evidence="13 14" key="1">
    <citation type="submission" date="2020-02" db="EMBL/GenBank/DDBJ databases">
        <title>Plant-Promoting Endophytic Bacterium Rhizobium oryzihabitans sp. nov., Isolated from the Root of Rice.</title>
        <authorList>
            <person name="zhao J."/>
            <person name="Zhang G."/>
        </authorList>
    </citation>
    <scope>NUCLEOTIDE SEQUENCE [LARGE SCALE GENOMIC DNA]</scope>
    <source>
        <strain evidence="13 14">M15</strain>
    </source>
</reference>
<feature type="domain" description="ABC transmembrane type-1" evidence="12">
    <location>
        <begin position="156"/>
        <end position="348"/>
    </location>
</feature>
<dbReference type="GO" id="GO:0005886">
    <property type="term" value="C:plasma membrane"/>
    <property type="evidence" value="ECO:0007669"/>
    <property type="project" value="UniProtKB-SubCell"/>
</dbReference>
<evidence type="ECO:0000256" key="9">
    <source>
        <dbReference type="ARBA" id="ARBA00023136"/>
    </source>
</evidence>
<evidence type="ECO:0000256" key="7">
    <source>
        <dbReference type="ARBA" id="ARBA00022692"/>
    </source>
</evidence>
<dbReference type="InterPro" id="IPR035906">
    <property type="entry name" value="MetI-like_sf"/>
</dbReference>
<dbReference type="RefSeq" id="WP_164056786.1">
    <property type="nucleotide sequence ID" value="NZ_CP048635.1"/>
</dbReference>
<protein>
    <recommendedName>
        <fullName evidence="10">Maltose/maltodextrin transport system permease protein MalG</fullName>
    </recommendedName>
</protein>
<comment type="similarity">
    <text evidence="3">Belongs to the binding-protein-dependent transport system permease family. MalFG subfamily.</text>
</comment>
<dbReference type="CDD" id="cd06261">
    <property type="entry name" value="TM_PBP2"/>
    <property type="match status" value="1"/>
</dbReference>
<name>A0A7L5BMY4_9HYPH</name>